<evidence type="ECO:0000259" key="2">
    <source>
        <dbReference type="PROSITE" id="PS50830"/>
    </source>
</evidence>
<dbReference type="InterPro" id="IPR016071">
    <property type="entry name" value="Staphylococal_nuclease_OB-fold"/>
</dbReference>
<dbReference type="PROSITE" id="PS50830">
    <property type="entry name" value="TNASE_3"/>
    <property type="match status" value="1"/>
</dbReference>
<dbReference type="GO" id="GO:0004518">
    <property type="term" value="F:nuclease activity"/>
    <property type="evidence" value="ECO:0007669"/>
    <property type="project" value="InterPro"/>
</dbReference>
<feature type="compositionally biased region" description="Polar residues" evidence="1">
    <location>
        <begin position="68"/>
        <end position="78"/>
    </location>
</feature>
<dbReference type="InterPro" id="IPR008613">
    <property type="entry name" value="Excalibur_Ca-bd_domain"/>
</dbReference>
<dbReference type="PROSITE" id="PS01123">
    <property type="entry name" value="TNASE_1"/>
    <property type="match status" value="1"/>
</dbReference>
<dbReference type="Gene3D" id="2.40.50.90">
    <property type="match status" value="1"/>
</dbReference>
<feature type="region of interest" description="Disordered" evidence="1">
    <location>
        <begin position="30"/>
        <end position="91"/>
    </location>
</feature>
<dbReference type="Pfam" id="PF05901">
    <property type="entry name" value="Excalibur"/>
    <property type="match status" value="1"/>
</dbReference>
<dbReference type="Proteomes" id="UP000178109">
    <property type="component" value="Unassembled WGS sequence"/>
</dbReference>
<dbReference type="SMART" id="SM00318">
    <property type="entry name" value="SNc"/>
    <property type="match status" value="1"/>
</dbReference>
<proteinExistence type="predicted"/>
<evidence type="ECO:0000256" key="1">
    <source>
        <dbReference type="SAM" id="MobiDB-lite"/>
    </source>
</evidence>
<gene>
    <name evidence="3" type="ORF">A3H70_03130</name>
</gene>
<protein>
    <recommendedName>
        <fullName evidence="2">TNase-like domain-containing protein</fullName>
    </recommendedName>
</protein>
<dbReference type="Pfam" id="PF00565">
    <property type="entry name" value="SNase"/>
    <property type="match status" value="1"/>
</dbReference>
<reference evidence="3 4" key="1">
    <citation type="journal article" date="2016" name="Nat. Commun.">
        <title>Thousands of microbial genomes shed light on interconnected biogeochemical processes in an aquifer system.</title>
        <authorList>
            <person name="Anantharaman K."/>
            <person name="Brown C.T."/>
            <person name="Hug L.A."/>
            <person name="Sharon I."/>
            <person name="Castelle C.J."/>
            <person name="Probst A.J."/>
            <person name="Thomas B.C."/>
            <person name="Singh A."/>
            <person name="Wilkins M.J."/>
            <person name="Karaoz U."/>
            <person name="Brodie E.L."/>
            <person name="Williams K.H."/>
            <person name="Hubbard S.S."/>
            <person name="Banfield J.F."/>
        </authorList>
    </citation>
    <scope>NUCLEOTIDE SEQUENCE [LARGE SCALE GENOMIC DNA]</scope>
</reference>
<evidence type="ECO:0000313" key="4">
    <source>
        <dbReference type="Proteomes" id="UP000178109"/>
    </source>
</evidence>
<organism evidence="3 4">
    <name type="scientific">Candidatus Komeilibacteria bacterium RIFCSPLOWO2_02_FULL_48_11</name>
    <dbReference type="NCBI Taxonomy" id="1798553"/>
    <lineage>
        <taxon>Bacteria</taxon>
        <taxon>Candidatus Komeiliibacteriota</taxon>
    </lineage>
</organism>
<dbReference type="AlphaFoldDB" id="A0A1G2BQ99"/>
<dbReference type="GO" id="GO:0003676">
    <property type="term" value="F:nucleic acid binding"/>
    <property type="evidence" value="ECO:0007669"/>
    <property type="project" value="InterPro"/>
</dbReference>
<evidence type="ECO:0000313" key="3">
    <source>
        <dbReference type="EMBL" id="OGY91303.1"/>
    </source>
</evidence>
<comment type="caution">
    <text evidence="3">The sequence shown here is derived from an EMBL/GenBank/DDBJ whole genome shotgun (WGS) entry which is preliminary data.</text>
</comment>
<sequence length="271" mass="29007">MKMFSLKWPVMIIAGFFLLAGFLPGRNPTLDNPPAPTIPPSDNKTEEQVKGVATTSQPALVPPKPTPSALSVQSNQNKVVPKPVASSPQDAPVADAKQSLYNVIKVVDGDTITVNLNGANETLRLIGLDTPETVDPRKPVQCFGLAASNKAKELLTGQQVRLEAEPSQGERDKYQTQFKQAEDEARLNKRGLWADEVCNEQPAPVASQPLLSESLPLGPAGADDCSGNKYNCTDFKTQAEAQAAFDSCGGVKNDIHKLDSNKDGQACESLL</sequence>
<dbReference type="EMBL" id="MHKO01000049">
    <property type="protein sequence ID" value="OGY91303.1"/>
    <property type="molecule type" value="Genomic_DNA"/>
</dbReference>
<dbReference type="InterPro" id="IPR002071">
    <property type="entry name" value="Thermonucl_AS"/>
</dbReference>
<name>A0A1G2BQ99_9BACT</name>
<feature type="domain" description="TNase-like" evidence="2">
    <location>
        <begin position="97"/>
        <end position="174"/>
    </location>
</feature>
<dbReference type="SUPFAM" id="SSF50199">
    <property type="entry name" value="Staphylococcal nuclease"/>
    <property type="match status" value="1"/>
</dbReference>
<accession>A0A1G2BQ99</accession>
<dbReference type="InterPro" id="IPR035437">
    <property type="entry name" value="SNase_OB-fold_sf"/>
</dbReference>
<dbReference type="STRING" id="1798553.A3H70_03130"/>